<name>A0A6G4TXR7_9ACTN</name>
<evidence type="ECO:0000256" key="3">
    <source>
        <dbReference type="ARBA" id="ARBA00009406"/>
    </source>
</evidence>
<dbReference type="Proteomes" id="UP000481583">
    <property type="component" value="Unassembled WGS sequence"/>
</dbReference>
<gene>
    <name evidence="13" type="ORF">G5C51_12785</name>
</gene>
<keyword evidence="7" id="KW-0663">Pyridoxal phosphate</keyword>
<protein>
    <recommendedName>
        <fullName evidence="10">Thiamine pyrimidine synthase</fullName>
    </recommendedName>
</protein>
<proteinExistence type="inferred from homology"/>
<keyword evidence="6" id="KW-0479">Metal-binding</keyword>
<keyword evidence="5" id="KW-0808">Transferase</keyword>
<evidence type="ECO:0000256" key="11">
    <source>
        <dbReference type="ARBA" id="ARBA00048179"/>
    </source>
</evidence>
<dbReference type="InterPro" id="IPR027939">
    <property type="entry name" value="NMT1/THI5"/>
</dbReference>
<evidence type="ECO:0000256" key="5">
    <source>
        <dbReference type="ARBA" id="ARBA00022679"/>
    </source>
</evidence>
<dbReference type="EMBL" id="JAAKZV010000043">
    <property type="protein sequence ID" value="NGN64775.1"/>
    <property type="molecule type" value="Genomic_DNA"/>
</dbReference>
<dbReference type="GO" id="GO:0046872">
    <property type="term" value="F:metal ion binding"/>
    <property type="evidence" value="ECO:0007669"/>
    <property type="project" value="UniProtKB-KW"/>
</dbReference>
<evidence type="ECO:0000313" key="14">
    <source>
        <dbReference type="Proteomes" id="UP000481583"/>
    </source>
</evidence>
<keyword evidence="8" id="KW-0784">Thiamine biosynthesis</keyword>
<sequence length="299" mass="32732">MSRPPCAAPVYLPEYVAREFGFYEDEGLDFSRSAPDDWTRVLTDLDTGEATAALGGLWVPAMYHGRGRELIAFAQLNGVNPKGLVTREPSAGFGLKDLEGKVVLAPGAGGTAPYVHTAGLMRRAGVDMSQVRWIRDLSGAMLTEMFLNGAGDALVTDAVNGAFLQRAGTAHIAFRHDEAGGAMPNSVYYTSREVLDRDDKVVWRFCRALQRAYDWLKEHEAAQLTDLLKREWPQLDTEFLITVVDGLRASGLWDDIRVDEQGFAEWMLILAEDGLIDEPMPYAALVDPRPAAEAAAVGS</sequence>
<dbReference type="PANTHER" id="PTHR31528">
    <property type="entry name" value="4-AMINO-5-HYDROXYMETHYL-2-METHYLPYRIMIDINE PHOSPHATE SYNTHASE THI11-RELATED"/>
    <property type="match status" value="1"/>
</dbReference>
<keyword evidence="14" id="KW-1185">Reference proteome</keyword>
<comment type="caution">
    <text evidence="13">The sequence shown here is derived from an EMBL/GenBank/DDBJ whole genome shotgun (WGS) entry which is preliminary data.</text>
</comment>
<evidence type="ECO:0000256" key="8">
    <source>
        <dbReference type="ARBA" id="ARBA00022977"/>
    </source>
</evidence>
<comment type="catalytic activity">
    <reaction evidence="11">
        <text>N(6)-(pyridoxal phosphate)-L-lysyl-[4-amino-5-hydroxymethyl-2-methylpyrimidine phosphate synthase] + L-histidyl-[4-amino-5-hydroxymethyl-2-methylpyrimidine phosphate synthase] + 2 Fe(3+) + 4 H2O = L-lysyl-[4-amino-5-hydroxymethyl-2-methylpyrimidine phosphate synthase] + (2S)-2-amino-5-hydroxy-4-oxopentanoyl-[4-amino-5-hydroxymethyl-2-methylpyrimidine phosphate synthase] + 4-amino-2-methyl-5-(phosphooxymethyl)pyrimidine + 3-oxopropanoate + 2 Fe(2+) + 2 H(+)</text>
        <dbReference type="Rhea" id="RHEA:65756"/>
        <dbReference type="Rhea" id="RHEA-COMP:16892"/>
        <dbReference type="Rhea" id="RHEA-COMP:16893"/>
        <dbReference type="Rhea" id="RHEA-COMP:16894"/>
        <dbReference type="Rhea" id="RHEA-COMP:16895"/>
        <dbReference type="ChEBI" id="CHEBI:15377"/>
        <dbReference type="ChEBI" id="CHEBI:15378"/>
        <dbReference type="ChEBI" id="CHEBI:29033"/>
        <dbReference type="ChEBI" id="CHEBI:29034"/>
        <dbReference type="ChEBI" id="CHEBI:29969"/>
        <dbReference type="ChEBI" id="CHEBI:29979"/>
        <dbReference type="ChEBI" id="CHEBI:33190"/>
        <dbReference type="ChEBI" id="CHEBI:58354"/>
        <dbReference type="ChEBI" id="CHEBI:143915"/>
        <dbReference type="ChEBI" id="CHEBI:157692"/>
    </reaction>
    <physiologicalReaction direction="left-to-right" evidence="11">
        <dbReference type="Rhea" id="RHEA:65757"/>
    </physiologicalReaction>
</comment>
<dbReference type="GO" id="GO:0016740">
    <property type="term" value="F:transferase activity"/>
    <property type="evidence" value="ECO:0007669"/>
    <property type="project" value="UniProtKB-KW"/>
</dbReference>
<dbReference type="InterPro" id="IPR015168">
    <property type="entry name" value="SsuA/THI5"/>
</dbReference>
<evidence type="ECO:0000259" key="12">
    <source>
        <dbReference type="Pfam" id="PF09084"/>
    </source>
</evidence>
<comment type="similarity">
    <text evidence="3">Belongs to the NMT1/THI5 family.</text>
</comment>
<evidence type="ECO:0000256" key="4">
    <source>
        <dbReference type="ARBA" id="ARBA00011738"/>
    </source>
</evidence>
<comment type="subunit">
    <text evidence="4">Homodimer.</text>
</comment>
<accession>A0A6G4TXR7</accession>
<comment type="pathway">
    <text evidence="2">Cofactor biosynthesis; thiamine diphosphate biosynthesis.</text>
</comment>
<dbReference type="AlphaFoldDB" id="A0A6G4TXR7"/>
<evidence type="ECO:0000256" key="10">
    <source>
        <dbReference type="ARBA" id="ARBA00033171"/>
    </source>
</evidence>
<feature type="domain" description="SsuA/THI5-like" evidence="12">
    <location>
        <begin position="10"/>
        <end position="219"/>
    </location>
</feature>
<dbReference type="GO" id="GO:0009228">
    <property type="term" value="P:thiamine biosynthetic process"/>
    <property type="evidence" value="ECO:0007669"/>
    <property type="project" value="UniProtKB-KW"/>
</dbReference>
<dbReference type="RefSeq" id="WP_165236636.1">
    <property type="nucleotide sequence ID" value="NZ_JAAKZV010000043.1"/>
</dbReference>
<comment type="function">
    <text evidence="1">Responsible for the formation of the pyrimidine heterocycle in the thiamine biosynthesis pathway. Catalyzes the formation of hydroxymethylpyrimidine phosphate (HMP-P) from histidine and pyridoxal phosphate (PLP). The protein uses PLP and the active site histidine to form HMP-P, generating an inactive enzyme. The enzyme can only undergo a single turnover, which suggests it is a suicide enzyme.</text>
</comment>
<organism evidence="13 14">
    <name type="scientific">Streptomyces coryli</name>
    <dbReference type="NCBI Taxonomy" id="1128680"/>
    <lineage>
        <taxon>Bacteria</taxon>
        <taxon>Bacillati</taxon>
        <taxon>Actinomycetota</taxon>
        <taxon>Actinomycetes</taxon>
        <taxon>Kitasatosporales</taxon>
        <taxon>Streptomycetaceae</taxon>
        <taxon>Streptomyces</taxon>
    </lineage>
</organism>
<dbReference type="Gene3D" id="3.40.190.10">
    <property type="entry name" value="Periplasmic binding protein-like II"/>
    <property type="match status" value="2"/>
</dbReference>
<evidence type="ECO:0000256" key="1">
    <source>
        <dbReference type="ARBA" id="ARBA00003469"/>
    </source>
</evidence>
<dbReference type="SUPFAM" id="SSF53850">
    <property type="entry name" value="Periplasmic binding protein-like II"/>
    <property type="match status" value="1"/>
</dbReference>
<dbReference type="Pfam" id="PF09084">
    <property type="entry name" value="NMT1"/>
    <property type="match status" value="1"/>
</dbReference>
<reference evidence="13 14" key="1">
    <citation type="submission" date="2020-02" db="EMBL/GenBank/DDBJ databases">
        <title>Whole-genome analyses of novel actinobacteria.</title>
        <authorList>
            <person name="Sahin N."/>
        </authorList>
    </citation>
    <scope>NUCLEOTIDE SEQUENCE [LARGE SCALE GENOMIC DNA]</scope>
    <source>
        <strain evidence="13 14">A7024</strain>
    </source>
</reference>
<evidence type="ECO:0000313" key="13">
    <source>
        <dbReference type="EMBL" id="NGN64775.1"/>
    </source>
</evidence>
<evidence type="ECO:0000256" key="6">
    <source>
        <dbReference type="ARBA" id="ARBA00022723"/>
    </source>
</evidence>
<evidence type="ECO:0000256" key="7">
    <source>
        <dbReference type="ARBA" id="ARBA00022898"/>
    </source>
</evidence>
<keyword evidence="9" id="KW-0408">Iron</keyword>
<dbReference type="PANTHER" id="PTHR31528:SF1">
    <property type="entry name" value="4-AMINO-5-HYDROXYMETHYL-2-METHYLPYRIMIDINE PHOSPHATE SYNTHASE THI11-RELATED"/>
    <property type="match status" value="1"/>
</dbReference>
<evidence type="ECO:0000256" key="2">
    <source>
        <dbReference type="ARBA" id="ARBA00004948"/>
    </source>
</evidence>
<evidence type="ECO:0000256" key="9">
    <source>
        <dbReference type="ARBA" id="ARBA00023004"/>
    </source>
</evidence>